<reference evidence="2" key="1">
    <citation type="submission" date="2025-08" db="UniProtKB">
        <authorList>
            <consortium name="RefSeq"/>
        </authorList>
    </citation>
    <scope>IDENTIFICATION</scope>
</reference>
<evidence type="ECO:0000313" key="2">
    <source>
        <dbReference type="RefSeq" id="XP_029119587.1"/>
    </source>
</evidence>
<proteinExistence type="predicted"/>
<sequence length="197" mass="21851">MIRDLRIQRNSRPSGALLLPPGSNSSGGKSYGGALPCKATLYHRGIIPSDQANYDVCSVEEDINHILFFCPMAKQAWDLLAANLSLSQPLNPIEDVLQFLFTSHNTLHRTLVAYCGWYIWFARNFCPHNQQSINANAVIGSSLRLATEFHNTFSHDVPWDISSSSSSSIQPPILVSWLPPPHGWMKVNFDGSVRNGS</sequence>
<dbReference type="RefSeq" id="XP_029119587.1">
    <property type="nucleotide sequence ID" value="XM_029263754.1"/>
</dbReference>
<protein>
    <submittedName>
        <fullName evidence="2">Uncharacterized protein LOC114914005</fullName>
    </submittedName>
</protein>
<dbReference type="AlphaFoldDB" id="A0A8N4EX01"/>
<keyword evidence="1" id="KW-1185">Reference proteome</keyword>
<dbReference type="Proteomes" id="UP000504607">
    <property type="component" value="Chromosome 3"/>
</dbReference>
<gene>
    <name evidence="2" type="primary">LOC114914005</name>
</gene>
<organism evidence="1 2">
    <name type="scientific">Elaeis guineensis var. tenera</name>
    <name type="common">Oil palm</name>
    <dbReference type="NCBI Taxonomy" id="51953"/>
    <lineage>
        <taxon>Eukaryota</taxon>
        <taxon>Viridiplantae</taxon>
        <taxon>Streptophyta</taxon>
        <taxon>Embryophyta</taxon>
        <taxon>Tracheophyta</taxon>
        <taxon>Spermatophyta</taxon>
        <taxon>Magnoliopsida</taxon>
        <taxon>Liliopsida</taxon>
        <taxon>Arecaceae</taxon>
        <taxon>Arecoideae</taxon>
        <taxon>Cocoseae</taxon>
        <taxon>Elaeidinae</taxon>
        <taxon>Elaeis</taxon>
    </lineage>
</organism>
<evidence type="ECO:0000313" key="1">
    <source>
        <dbReference type="Proteomes" id="UP000504607"/>
    </source>
</evidence>
<accession>A0A8N4EX01</accession>
<name>A0A8N4EX01_ELAGV</name>